<dbReference type="EMBL" id="LXQA010889592">
    <property type="protein sequence ID" value="MCI75725.1"/>
    <property type="molecule type" value="Genomic_DNA"/>
</dbReference>
<comment type="caution">
    <text evidence="1">The sequence shown here is derived from an EMBL/GenBank/DDBJ whole genome shotgun (WGS) entry which is preliminary data.</text>
</comment>
<proteinExistence type="predicted"/>
<feature type="non-terminal residue" evidence="1">
    <location>
        <position position="1"/>
    </location>
</feature>
<evidence type="ECO:0000313" key="1">
    <source>
        <dbReference type="EMBL" id="MCI75725.1"/>
    </source>
</evidence>
<name>A0A392UVA2_9FABA</name>
<protein>
    <submittedName>
        <fullName evidence="1">Uncharacterized protein</fullName>
    </submittedName>
</protein>
<sequence>VGMKLMVEVGDGVSSYLLGRRIKFWSVVLG</sequence>
<evidence type="ECO:0000313" key="2">
    <source>
        <dbReference type="Proteomes" id="UP000265520"/>
    </source>
</evidence>
<keyword evidence="2" id="KW-1185">Reference proteome</keyword>
<accession>A0A392UVA2</accession>
<dbReference type="Proteomes" id="UP000265520">
    <property type="component" value="Unassembled WGS sequence"/>
</dbReference>
<organism evidence="1 2">
    <name type="scientific">Trifolium medium</name>
    <dbReference type="NCBI Taxonomy" id="97028"/>
    <lineage>
        <taxon>Eukaryota</taxon>
        <taxon>Viridiplantae</taxon>
        <taxon>Streptophyta</taxon>
        <taxon>Embryophyta</taxon>
        <taxon>Tracheophyta</taxon>
        <taxon>Spermatophyta</taxon>
        <taxon>Magnoliopsida</taxon>
        <taxon>eudicotyledons</taxon>
        <taxon>Gunneridae</taxon>
        <taxon>Pentapetalae</taxon>
        <taxon>rosids</taxon>
        <taxon>fabids</taxon>
        <taxon>Fabales</taxon>
        <taxon>Fabaceae</taxon>
        <taxon>Papilionoideae</taxon>
        <taxon>50 kb inversion clade</taxon>
        <taxon>NPAAA clade</taxon>
        <taxon>Hologalegina</taxon>
        <taxon>IRL clade</taxon>
        <taxon>Trifolieae</taxon>
        <taxon>Trifolium</taxon>
    </lineage>
</organism>
<dbReference type="AlphaFoldDB" id="A0A392UVA2"/>
<reference evidence="1 2" key="1">
    <citation type="journal article" date="2018" name="Front. Plant Sci.">
        <title>Red Clover (Trifolium pratense) and Zigzag Clover (T. medium) - A Picture of Genomic Similarities and Differences.</title>
        <authorList>
            <person name="Dluhosova J."/>
            <person name="Istvanek J."/>
            <person name="Nedelnik J."/>
            <person name="Repkova J."/>
        </authorList>
    </citation>
    <scope>NUCLEOTIDE SEQUENCE [LARGE SCALE GENOMIC DNA]</scope>
    <source>
        <strain evidence="2">cv. 10/8</strain>
        <tissue evidence="1">Leaf</tissue>
    </source>
</reference>